<organism evidence="1">
    <name type="scientific">Myoviridae sp. ctCop38</name>
    <dbReference type="NCBI Taxonomy" id="2826632"/>
    <lineage>
        <taxon>Viruses</taxon>
        <taxon>Duplodnaviria</taxon>
        <taxon>Heunggongvirae</taxon>
        <taxon>Uroviricota</taxon>
        <taxon>Caudoviricetes</taxon>
    </lineage>
</organism>
<dbReference type="InterPro" id="IPR054182">
    <property type="entry name" value="DUF6889"/>
</dbReference>
<dbReference type="Pfam" id="PF21829">
    <property type="entry name" value="DUF6889"/>
    <property type="match status" value="1"/>
</dbReference>
<evidence type="ECO:0000313" key="1">
    <source>
        <dbReference type="EMBL" id="DAD87347.1"/>
    </source>
</evidence>
<sequence>MSYPTLDAFAFAPVAAGLWRQHELCDGTYDFDDLLDAHELLAVKAENARRMQEAMRKE</sequence>
<proteinExistence type="predicted"/>
<accession>A0A8S5MZR0</accession>
<name>A0A8S5MZR0_9CAUD</name>
<reference evidence="1" key="1">
    <citation type="journal article" date="2021" name="Proc. Natl. Acad. Sci. U.S.A.">
        <title>A Catalog of Tens of Thousands of Viruses from Human Metagenomes Reveals Hidden Associations with Chronic Diseases.</title>
        <authorList>
            <person name="Tisza M.J."/>
            <person name="Buck C.B."/>
        </authorList>
    </citation>
    <scope>NUCLEOTIDE SEQUENCE</scope>
    <source>
        <strain evidence="1">CtCop38</strain>
    </source>
</reference>
<dbReference type="EMBL" id="BK015019">
    <property type="protein sequence ID" value="DAD87347.1"/>
    <property type="molecule type" value="Genomic_DNA"/>
</dbReference>
<protein>
    <submittedName>
        <fullName evidence="1">Uncharacterized protein</fullName>
    </submittedName>
</protein>